<gene>
    <name evidence="2" type="ORF">SSLN_LOCUS15533</name>
</gene>
<feature type="compositionally biased region" description="Basic and acidic residues" evidence="1">
    <location>
        <begin position="27"/>
        <end position="39"/>
    </location>
</feature>
<evidence type="ECO:0000313" key="2">
    <source>
        <dbReference type="EMBL" id="VDM01919.1"/>
    </source>
</evidence>
<dbReference type="EMBL" id="UYSU01040048">
    <property type="protein sequence ID" value="VDM01919.1"/>
    <property type="molecule type" value="Genomic_DNA"/>
</dbReference>
<evidence type="ECO:0000313" key="4">
    <source>
        <dbReference type="WBParaSite" id="SSLN_0001612501-mRNA-1"/>
    </source>
</evidence>
<evidence type="ECO:0000256" key="1">
    <source>
        <dbReference type="SAM" id="MobiDB-lite"/>
    </source>
</evidence>
<reference evidence="4" key="1">
    <citation type="submission" date="2016-06" db="UniProtKB">
        <authorList>
            <consortium name="WormBaseParasite"/>
        </authorList>
    </citation>
    <scope>IDENTIFICATION</scope>
</reference>
<dbReference type="Proteomes" id="UP000275846">
    <property type="component" value="Unassembled WGS sequence"/>
</dbReference>
<sequence length="131" mass="14362">MERPKAICVVLPLNSTPTTPSQNTEAEIARQDSGHESPGLDRNLQHPHHAEASATAMERPPGMNGRRVTSQTTFLQRCPYGCSPAVRSKTTLQGHFEEIAEATANQPGDKGGPRPGWTGMEKIREDWFSNL</sequence>
<dbReference type="AlphaFoldDB" id="A0A183TGD6"/>
<accession>A0A183TGD6</accession>
<dbReference type="WBParaSite" id="SSLN_0001612501-mRNA-1">
    <property type="protein sequence ID" value="SSLN_0001612501-mRNA-1"/>
    <property type="gene ID" value="SSLN_0001612501"/>
</dbReference>
<feature type="region of interest" description="Disordered" evidence="1">
    <location>
        <begin position="100"/>
        <end position="131"/>
    </location>
</feature>
<organism evidence="4">
    <name type="scientific">Schistocephalus solidus</name>
    <name type="common">Tapeworm</name>
    <dbReference type="NCBI Taxonomy" id="70667"/>
    <lineage>
        <taxon>Eukaryota</taxon>
        <taxon>Metazoa</taxon>
        <taxon>Spiralia</taxon>
        <taxon>Lophotrochozoa</taxon>
        <taxon>Platyhelminthes</taxon>
        <taxon>Cestoda</taxon>
        <taxon>Eucestoda</taxon>
        <taxon>Diphyllobothriidea</taxon>
        <taxon>Diphyllobothriidae</taxon>
        <taxon>Schistocephalus</taxon>
    </lineage>
</organism>
<proteinExistence type="predicted"/>
<feature type="region of interest" description="Disordered" evidence="1">
    <location>
        <begin position="13"/>
        <end position="70"/>
    </location>
</feature>
<name>A0A183TGD6_SCHSO</name>
<protein>
    <submittedName>
        <fullName evidence="2 4">Uncharacterized protein</fullName>
    </submittedName>
</protein>
<feature type="compositionally biased region" description="Basic and acidic residues" evidence="1">
    <location>
        <begin position="121"/>
        <end position="131"/>
    </location>
</feature>
<keyword evidence="3" id="KW-1185">Reference proteome</keyword>
<evidence type="ECO:0000313" key="3">
    <source>
        <dbReference type="Proteomes" id="UP000275846"/>
    </source>
</evidence>
<reference evidence="2 3" key="2">
    <citation type="submission" date="2018-11" db="EMBL/GenBank/DDBJ databases">
        <authorList>
            <consortium name="Pathogen Informatics"/>
        </authorList>
    </citation>
    <scope>NUCLEOTIDE SEQUENCE [LARGE SCALE GENOMIC DNA]</scope>
    <source>
        <strain evidence="2 3">NST_G2</strain>
    </source>
</reference>
<feature type="compositionally biased region" description="Polar residues" evidence="1">
    <location>
        <begin position="13"/>
        <end position="25"/>
    </location>
</feature>